<dbReference type="EMBL" id="GBXM01107032">
    <property type="protein sequence ID" value="JAH01545.1"/>
    <property type="molecule type" value="Transcribed_RNA"/>
</dbReference>
<sequence>MKYKNASGSLIFHQNVYIGIITMWMKK</sequence>
<accession>A0A0E9PBX4</accession>
<reference evidence="1" key="1">
    <citation type="submission" date="2014-11" db="EMBL/GenBank/DDBJ databases">
        <authorList>
            <person name="Amaro Gonzalez C."/>
        </authorList>
    </citation>
    <scope>NUCLEOTIDE SEQUENCE</scope>
</reference>
<reference evidence="1" key="2">
    <citation type="journal article" date="2015" name="Fish Shellfish Immunol.">
        <title>Early steps in the European eel (Anguilla anguilla)-Vibrio vulnificus interaction in the gills: Role of the RtxA13 toxin.</title>
        <authorList>
            <person name="Callol A."/>
            <person name="Pajuelo D."/>
            <person name="Ebbesson L."/>
            <person name="Teles M."/>
            <person name="MacKenzie S."/>
            <person name="Amaro C."/>
        </authorList>
    </citation>
    <scope>NUCLEOTIDE SEQUENCE</scope>
</reference>
<dbReference type="AlphaFoldDB" id="A0A0E9PBX4"/>
<name>A0A0E9PBX4_ANGAN</name>
<organism evidence="1">
    <name type="scientific">Anguilla anguilla</name>
    <name type="common">European freshwater eel</name>
    <name type="synonym">Muraena anguilla</name>
    <dbReference type="NCBI Taxonomy" id="7936"/>
    <lineage>
        <taxon>Eukaryota</taxon>
        <taxon>Metazoa</taxon>
        <taxon>Chordata</taxon>
        <taxon>Craniata</taxon>
        <taxon>Vertebrata</taxon>
        <taxon>Euteleostomi</taxon>
        <taxon>Actinopterygii</taxon>
        <taxon>Neopterygii</taxon>
        <taxon>Teleostei</taxon>
        <taxon>Anguilliformes</taxon>
        <taxon>Anguillidae</taxon>
        <taxon>Anguilla</taxon>
    </lineage>
</organism>
<protein>
    <submittedName>
        <fullName evidence="1">Uncharacterized protein</fullName>
    </submittedName>
</protein>
<proteinExistence type="predicted"/>
<evidence type="ECO:0000313" key="1">
    <source>
        <dbReference type="EMBL" id="JAH01545.1"/>
    </source>
</evidence>